<accession>A0ABQ7G180</accession>
<dbReference type="Proteomes" id="UP000815325">
    <property type="component" value="Unassembled WGS sequence"/>
</dbReference>
<evidence type="ECO:0000256" key="1">
    <source>
        <dbReference type="SAM" id="Phobius"/>
    </source>
</evidence>
<sequence length="125" mass="13862">MLRIRSDPRLDGKLGKRVPQVRGSLKFILVLLDCCFLGLQPVLVHLSKNASGHYSFQPLAVNFLTELAKTVYAGIVLLFLGSGRPGPSLFRSTRAFALDAHHNQLLLVPALLYAVNNFLKFTMQV</sequence>
<feature type="transmembrane region" description="Helical" evidence="1">
    <location>
        <begin position="21"/>
        <end position="39"/>
    </location>
</feature>
<keyword evidence="3" id="KW-1185">Reference proteome</keyword>
<gene>
    <name evidence="2" type="ORF">DUNSADRAFT_17741</name>
</gene>
<organism evidence="2 3">
    <name type="scientific">Dunaliella salina</name>
    <name type="common">Green alga</name>
    <name type="synonym">Protococcus salinus</name>
    <dbReference type="NCBI Taxonomy" id="3046"/>
    <lineage>
        <taxon>Eukaryota</taxon>
        <taxon>Viridiplantae</taxon>
        <taxon>Chlorophyta</taxon>
        <taxon>core chlorophytes</taxon>
        <taxon>Chlorophyceae</taxon>
        <taxon>CS clade</taxon>
        <taxon>Chlamydomonadales</taxon>
        <taxon>Dunaliellaceae</taxon>
        <taxon>Dunaliella</taxon>
    </lineage>
</organism>
<feature type="transmembrane region" description="Helical" evidence="1">
    <location>
        <begin position="59"/>
        <end position="81"/>
    </location>
</feature>
<keyword evidence="1" id="KW-0472">Membrane</keyword>
<dbReference type="EMBL" id="MU070316">
    <property type="protein sequence ID" value="KAF5828358.1"/>
    <property type="molecule type" value="Genomic_DNA"/>
</dbReference>
<name>A0ABQ7G180_DUNSA</name>
<proteinExistence type="predicted"/>
<evidence type="ECO:0000313" key="3">
    <source>
        <dbReference type="Proteomes" id="UP000815325"/>
    </source>
</evidence>
<keyword evidence="1" id="KW-0812">Transmembrane</keyword>
<keyword evidence="1" id="KW-1133">Transmembrane helix</keyword>
<protein>
    <submittedName>
        <fullName evidence="2">Uncharacterized protein</fullName>
    </submittedName>
</protein>
<reference evidence="2" key="1">
    <citation type="submission" date="2017-08" db="EMBL/GenBank/DDBJ databases">
        <authorList>
            <person name="Polle J.E."/>
            <person name="Barry K."/>
            <person name="Cushman J."/>
            <person name="Schmutz J."/>
            <person name="Tran D."/>
            <person name="Hathwaick L.T."/>
            <person name="Yim W.C."/>
            <person name="Jenkins J."/>
            <person name="Mckie-Krisberg Z.M."/>
            <person name="Prochnik S."/>
            <person name="Lindquist E."/>
            <person name="Dockter R.B."/>
            <person name="Adam C."/>
            <person name="Molina H."/>
            <person name="Bunkerborg J."/>
            <person name="Jin E."/>
            <person name="Buchheim M."/>
            <person name="Magnuson J."/>
        </authorList>
    </citation>
    <scope>NUCLEOTIDE SEQUENCE</scope>
    <source>
        <strain evidence="2">CCAP 19/18</strain>
    </source>
</reference>
<comment type="caution">
    <text evidence="2">The sequence shown here is derived from an EMBL/GenBank/DDBJ whole genome shotgun (WGS) entry which is preliminary data.</text>
</comment>
<evidence type="ECO:0000313" key="2">
    <source>
        <dbReference type="EMBL" id="KAF5828358.1"/>
    </source>
</evidence>